<dbReference type="InterPro" id="IPR027417">
    <property type="entry name" value="P-loop_NTPase"/>
</dbReference>
<name>A0A6M4MDR5_9ALTE</name>
<dbReference type="EMBL" id="CP052766">
    <property type="protein sequence ID" value="QJR81157.1"/>
    <property type="molecule type" value="Genomic_DNA"/>
</dbReference>
<accession>A0A6M4MDR5</accession>
<feature type="domain" description="ORC1/DEAH AAA+ ATPase" evidence="1">
    <location>
        <begin position="138"/>
        <end position="289"/>
    </location>
</feature>
<keyword evidence="3" id="KW-1185">Reference proteome</keyword>
<evidence type="ECO:0000259" key="1">
    <source>
        <dbReference type="Pfam" id="PF13401"/>
    </source>
</evidence>
<dbReference type="GO" id="GO:0016887">
    <property type="term" value="F:ATP hydrolysis activity"/>
    <property type="evidence" value="ECO:0007669"/>
    <property type="project" value="InterPro"/>
</dbReference>
<dbReference type="Gene3D" id="3.40.50.300">
    <property type="entry name" value="P-loop containing nucleotide triphosphate hydrolases"/>
    <property type="match status" value="1"/>
</dbReference>
<dbReference type="KEGG" id="apel:CA267_010385"/>
<dbReference type="SUPFAM" id="SSF52540">
    <property type="entry name" value="P-loop containing nucleoside triphosphate hydrolases"/>
    <property type="match status" value="1"/>
</dbReference>
<dbReference type="InterPro" id="IPR049945">
    <property type="entry name" value="AAA_22"/>
</dbReference>
<gene>
    <name evidence="2" type="ORF">CA267_010385</name>
</gene>
<dbReference type="AlphaFoldDB" id="A0A6M4MDR5"/>
<reference evidence="2 3" key="2">
    <citation type="submission" date="2020-04" db="EMBL/GenBank/DDBJ databases">
        <title>Complete genome sequence of Alteromonas pelagimontana 5.12T.</title>
        <authorList>
            <person name="Sinha R.K."/>
            <person name="Krishnan K.P."/>
            <person name="Kurian J.P."/>
        </authorList>
    </citation>
    <scope>NUCLEOTIDE SEQUENCE [LARGE SCALE GENOMIC DNA]</scope>
    <source>
        <strain evidence="2 3">5.12</strain>
    </source>
</reference>
<reference evidence="3" key="1">
    <citation type="submission" date="2014-12" db="EMBL/GenBank/DDBJ databases">
        <title>Complete genome sequence of a multi-drug resistant Klebsiella pneumoniae.</title>
        <authorList>
            <person name="Hua X."/>
            <person name="Chen Q."/>
            <person name="Li X."/>
            <person name="Feng Y."/>
            <person name="Ruan Z."/>
            <person name="Yu Y."/>
        </authorList>
    </citation>
    <scope>NUCLEOTIDE SEQUENCE [LARGE SCALE GENOMIC DNA]</scope>
    <source>
        <strain evidence="3">5.12</strain>
    </source>
</reference>
<protein>
    <submittedName>
        <fullName evidence="2">AAA family ATPase</fullName>
    </submittedName>
</protein>
<sequence>MMMPKRRPITVAKAHYTPSDVAMYAGNPLIEALQPRLGSKLLRQRLTVKPNSPDVGHLSVGEREEHIHTLFDIRLLSQQHLDLYYDMYSMIRYGYVHRNPVRAEVVAWSYDIADPNVEQEEVTQPLLNDASAPTVAEALFLTGFSGNGKSTMTEHLLLNLFPQVIEHTVADFDEPQVVYLKVDMPHNASRGGLISRLLTELDRVLAATSYGDPRYRDVIKKKNGDHIKLDAMVEVLITACNRHHLGLIVIDEFQNMKVASLRYRNEMLQLFDELANQLFIPSIKIGTPDTLMIFDNARHKRRLGKPFELNRLNEPKTWERLLTMLYDFQPLAHPITRDDKIDAVLLHLTAAVPAFVLGLWEATLIKAIRTGKEKMSVTLIKQACRERFPLLSTATRNIHHNRRGGYADLLTVQQYLAEDNNALALKHLNQFAEKTEVKGEAASDVIKDIDSSFNTAELNAKERNKLLDIKKKLVEKSQAVLGPQTIEHKAT</sequence>
<proteinExistence type="predicted"/>
<organism evidence="2 3">
    <name type="scientific">Alteromonas pelagimontana</name>
    <dbReference type="NCBI Taxonomy" id="1858656"/>
    <lineage>
        <taxon>Bacteria</taxon>
        <taxon>Pseudomonadati</taxon>
        <taxon>Pseudomonadota</taxon>
        <taxon>Gammaproteobacteria</taxon>
        <taxon>Alteromonadales</taxon>
        <taxon>Alteromonadaceae</taxon>
        <taxon>Alteromonas/Salinimonas group</taxon>
        <taxon>Alteromonas</taxon>
    </lineage>
</organism>
<dbReference type="Pfam" id="PF13401">
    <property type="entry name" value="AAA_22"/>
    <property type="match status" value="1"/>
</dbReference>
<evidence type="ECO:0000313" key="3">
    <source>
        <dbReference type="Proteomes" id="UP000219285"/>
    </source>
</evidence>
<evidence type="ECO:0000313" key="2">
    <source>
        <dbReference type="EMBL" id="QJR81157.1"/>
    </source>
</evidence>
<dbReference type="RefSeq" id="WP_170669050.1">
    <property type="nucleotide sequence ID" value="NZ_CP052766.1"/>
</dbReference>
<dbReference type="Proteomes" id="UP000219285">
    <property type="component" value="Chromosome"/>
</dbReference>